<dbReference type="HAMAP" id="MF_00595">
    <property type="entry name" value="PEPcase_type1"/>
    <property type="match status" value="1"/>
</dbReference>
<evidence type="ECO:0000256" key="6">
    <source>
        <dbReference type="ARBA" id="ARBA00022842"/>
    </source>
</evidence>
<evidence type="ECO:0000313" key="13">
    <source>
        <dbReference type="EMBL" id="CAA9479224.1"/>
    </source>
</evidence>
<dbReference type="InterPro" id="IPR021135">
    <property type="entry name" value="PEP_COase"/>
</dbReference>
<dbReference type="GO" id="GO:0006099">
    <property type="term" value="P:tricarboxylic acid cycle"/>
    <property type="evidence" value="ECO:0007669"/>
    <property type="project" value="InterPro"/>
</dbReference>
<evidence type="ECO:0000256" key="1">
    <source>
        <dbReference type="ARBA" id="ARBA00001946"/>
    </source>
</evidence>
<gene>
    <name evidence="10" type="primary">ppc</name>
    <name evidence="13" type="ORF">AVDCRST_MAG13-1031</name>
</gene>
<comment type="subunit">
    <text evidence="10">Homotetramer.</text>
</comment>
<dbReference type="SUPFAM" id="SSF51621">
    <property type="entry name" value="Phosphoenolpyruvate/pyruvate domain"/>
    <property type="match status" value="1"/>
</dbReference>
<sequence>MGFGMIPGPMPSPTPRTFDDDRSLLLDVFRDVVRRGAGEGVLEVHERAVGLARRARGGDAGAAAELGELVAGMDLDEAESLVLTLTRWFQLINLVEDNERVRRVRAREDREAPRPRRGSLRDAVRILAARGATAPEVARMLRQAEVRLVLTAHPTEARRRTTIEKLARVFSVLRDLDERPGYAEEVARRRLAPTIQELWGSDELRAVHPTVLDEVRASLVWFVTTLAAEVPEVYRDLEAALAESFPGDAVPVPPLLSFGSWIGGDRDGNPNVTPEVTVEALDVMRDQCLRFLEERVELLAGRVSLSERLTGPPAGLERVLAEGEACFPELAERLRRLNAEEPYRRAFSLIAARVRATRGGDPQGYDDPAGLLADLRDAERSLVDGGGELTAAGDLHDVLRQVEVFGFHFARLDVREHALRHRAALDEVLRELAVVPDYAERADAERCDVLARLVADPRPLIPEDLSGFSAATRDVVRTFRTVRDLLRAGHRGAIQAYVISGTEGPADLLEVLLLMKEAGLARAGGRDAALRIVPLFEAGATLEAAPQTLDALLERPEYRAALRAVGDEQEVMVGYSDSNKDAGYVASGWATYRAQLRTAAVLRRHDASWVFFHGRGGSLGRGGGPTNVAILALPPGTVGGRLKMTEQGEVLAAKYAVAEIAHRELELTTSAALVATRDDEAARRTPPRAERHRAVMQAMADRSERAYRALVHGDPDFVRFFSAVTPVDEISRLRLGSRPAKRRSDGGIESLRAIPWVFSWTQTRIVLPAWYGLGTALEAARGDVGLDVLQEMERDWPFFSSLLANAEMACAKADLRIARRYVELWDDEEPRERIWGIIRTEFDRTVHELLLVCGEERLLERSPVLRDSIDRRNPYVDPLSFLQVELLRRLRRADDESEQLGRVALTTLNGIAGGLRSTG</sequence>
<dbReference type="Gene3D" id="1.20.1440.90">
    <property type="entry name" value="Phosphoenolpyruvate/pyruvate domain"/>
    <property type="match status" value="1"/>
</dbReference>
<evidence type="ECO:0000256" key="12">
    <source>
        <dbReference type="PROSITE-ProRule" id="PRU10112"/>
    </source>
</evidence>
<accession>A0A6J4RYU8</accession>
<dbReference type="InterPro" id="IPR015813">
    <property type="entry name" value="Pyrv/PenolPyrv_kinase-like_dom"/>
</dbReference>
<feature type="active site" evidence="10 12">
    <location>
        <position position="580"/>
    </location>
</feature>
<keyword evidence="7 10" id="KW-0456">Lyase</keyword>
<dbReference type="GO" id="GO:0000287">
    <property type="term" value="F:magnesium ion binding"/>
    <property type="evidence" value="ECO:0007669"/>
    <property type="project" value="UniProtKB-UniRule"/>
</dbReference>
<keyword evidence="6 10" id="KW-0460">Magnesium</keyword>
<dbReference type="EC" id="4.1.1.31" evidence="4 10"/>
<dbReference type="Pfam" id="PF00311">
    <property type="entry name" value="PEPcase"/>
    <property type="match status" value="1"/>
</dbReference>
<dbReference type="PROSITE" id="PS00781">
    <property type="entry name" value="PEPCASE_1"/>
    <property type="match status" value="1"/>
</dbReference>
<evidence type="ECO:0000256" key="7">
    <source>
        <dbReference type="ARBA" id="ARBA00023239"/>
    </source>
</evidence>
<comment type="cofactor">
    <cofactor evidence="1 10">
        <name>Mg(2+)</name>
        <dbReference type="ChEBI" id="CHEBI:18420"/>
    </cofactor>
</comment>
<proteinExistence type="inferred from homology"/>
<dbReference type="InterPro" id="IPR033129">
    <property type="entry name" value="PEPCASE_His_AS"/>
</dbReference>
<reference evidence="13" key="1">
    <citation type="submission" date="2020-02" db="EMBL/GenBank/DDBJ databases">
        <authorList>
            <person name="Meier V. D."/>
        </authorList>
    </citation>
    <scope>NUCLEOTIDE SEQUENCE</scope>
    <source>
        <strain evidence="13">AVDCRST_MAG13</strain>
    </source>
</reference>
<dbReference type="PRINTS" id="PR00150">
    <property type="entry name" value="PEPCARBXLASE"/>
</dbReference>
<dbReference type="NCBIfam" id="NF000584">
    <property type="entry name" value="PRK00009.1"/>
    <property type="match status" value="1"/>
</dbReference>
<evidence type="ECO:0000256" key="11">
    <source>
        <dbReference type="PROSITE-ProRule" id="PRU10111"/>
    </source>
</evidence>
<dbReference type="GO" id="GO:0008964">
    <property type="term" value="F:phosphoenolpyruvate carboxylase activity"/>
    <property type="evidence" value="ECO:0007669"/>
    <property type="project" value="UniProtKB-UniRule"/>
</dbReference>
<evidence type="ECO:0000256" key="2">
    <source>
        <dbReference type="ARBA" id="ARBA00003670"/>
    </source>
</evidence>
<keyword evidence="13" id="KW-0670">Pyruvate</keyword>
<evidence type="ECO:0000256" key="4">
    <source>
        <dbReference type="ARBA" id="ARBA00012305"/>
    </source>
</evidence>
<organism evidence="13">
    <name type="scientific">uncultured Solirubrobacteraceae bacterium</name>
    <dbReference type="NCBI Taxonomy" id="1162706"/>
    <lineage>
        <taxon>Bacteria</taxon>
        <taxon>Bacillati</taxon>
        <taxon>Actinomycetota</taxon>
        <taxon>Thermoleophilia</taxon>
        <taxon>Solirubrobacterales</taxon>
        <taxon>Solirubrobacteraceae</taxon>
        <taxon>environmental samples</taxon>
    </lineage>
</organism>
<dbReference type="GO" id="GO:0006107">
    <property type="term" value="P:oxaloacetate metabolic process"/>
    <property type="evidence" value="ECO:0007669"/>
    <property type="project" value="UniProtKB-UniRule"/>
</dbReference>
<dbReference type="PROSITE" id="PS00393">
    <property type="entry name" value="PEPCASE_2"/>
    <property type="match status" value="1"/>
</dbReference>
<comment type="similarity">
    <text evidence="3 10">Belongs to the PEPCase type 1 family.</text>
</comment>
<feature type="active site" evidence="10 11">
    <location>
        <position position="153"/>
    </location>
</feature>
<evidence type="ECO:0000256" key="8">
    <source>
        <dbReference type="ARBA" id="ARBA00023300"/>
    </source>
</evidence>
<evidence type="ECO:0000256" key="3">
    <source>
        <dbReference type="ARBA" id="ARBA00008346"/>
    </source>
</evidence>
<protein>
    <recommendedName>
        <fullName evidence="5 10">Phosphoenolpyruvate carboxylase</fullName>
        <shortName evidence="10">PEPC</shortName>
        <shortName evidence="10">PEPCase</shortName>
        <ecNumber evidence="4 10">4.1.1.31</ecNumber>
    </recommendedName>
</protein>
<dbReference type="GO" id="GO:0005829">
    <property type="term" value="C:cytosol"/>
    <property type="evidence" value="ECO:0007669"/>
    <property type="project" value="TreeGrafter"/>
</dbReference>
<keyword evidence="8 10" id="KW-0120">Carbon dioxide fixation</keyword>
<dbReference type="InterPro" id="IPR022805">
    <property type="entry name" value="PEP_COase_bac/pln-type"/>
</dbReference>
<dbReference type="EMBL" id="CADCVO010000158">
    <property type="protein sequence ID" value="CAA9479224.1"/>
    <property type="molecule type" value="Genomic_DNA"/>
</dbReference>
<dbReference type="PANTHER" id="PTHR30523:SF6">
    <property type="entry name" value="PHOSPHOENOLPYRUVATE CARBOXYLASE"/>
    <property type="match status" value="1"/>
</dbReference>
<evidence type="ECO:0000256" key="9">
    <source>
        <dbReference type="ARBA" id="ARBA00048995"/>
    </source>
</evidence>
<name>A0A6J4RYU8_9ACTN</name>
<dbReference type="InterPro" id="IPR018129">
    <property type="entry name" value="PEP_COase_Lys_AS"/>
</dbReference>
<comment type="catalytic activity">
    <reaction evidence="9 10">
        <text>oxaloacetate + phosphate = phosphoenolpyruvate + hydrogencarbonate</text>
        <dbReference type="Rhea" id="RHEA:28370"/>
        <dbReference type="ChEBI" id="CHEBI:16452"/>
        <dbReference type="ChEBI" id="CHEBI:17544"/>
        <dbReference type="ChEBI" id="CHEBI:43474"/>
        <dbReference type="ChEBI" id="CHEBI:58702"/>
        <dbReference type="EC" id="4.1.1.31"/>
    </reaction>
</comment>
<dbReference type="PANTHER" id="PTHR30523">
    <property type="entry name" value="PHOSPHOENOLPYRUVATE CARBOXYLASE"/>
    <property type="match status" value="1"/>
</dbReference>
<evidence type="ECO:0000256" key="10">
    <source>
        <dbReference type="HAMAP-Rule" id="MF_00595"/>
    </source>
</evidence>
<dbReference type="AlphaFoldDB" id="A0A6J4RYU8"/>
<dbReference type="GO" id="GO:0015977">
    <property type="term" value="P:carbon fixation"/>
    <property type="evidence" value="ECO:0007669"/>
    <property type="project" value="UniProtKB-UniRule"/>
</dbReference>
<comment type="function">
    <text evidence="2 10">Forms oxaloacetate, a four-carbon dicarboxylic acid source for the tricarboxylic acid cycle.</text>
</comment>
<evidence type="ECO:0000256" key="5">
    <source>
        <dbReference type="ARBA" id="ARBA00022419"/>
    </source>
</evidence>